<dbReference type="AlphaFoldDB" id="A0A382CI63"/>
<reference evidence="1" key="1">
    <citation type="submission" date="2018-05" db="EMBL/GenBank/DDBJ databases">
        <authorList>
            <person name="Lanie J.A."/>
            <person name="Ng W.-L."/>
            <person name="Kazmierczak K.M."/>
            <person name="Andrzejewski T.M."/>
            <person name="Davidsen T.M."/>
            <person name="Wayne K.J."/>
            <person name="Tettelin H."/>
            <person name="Glass J.I."/>
            <person name="Rusch D."/>
            <person name="Podicherti R."/>
            <person name="Tsui H.-C.T."/>
            <person name="Winkler M.E."/>
        </authorList>
    </citation>
    <scope>NUCLEOTIDE SEQUENCE</scope>
</reference>
<proteinExistence type="predicted"/>
<gene>
    <name evidence="1" type="ORF">METZ01_LOCUS178165</name>
</gene>
<name>A0A382CI63_9ZZZZ</name>
<accession>A0A382CI63</accession>
<dbReference type="EMBL" id="UINC01034455">
    <property type="protein sequence ID" value="SVB25311.1"/>
    <property type="molecule type" value="Genomic_DNA"/>
</dbReference>
<evidence type="ECO:0000313" key="1">
    <source>
        <dbReference type="EMBL" id="SVB25311.1"/>
    </source>
</evidence>
<dbReference type="Gene3D" id="6.10.250.1450">
    <property type="match status" value="1"/>
</dbReference>
<protein>
    <recommendedName>
        <fullName evidence="2">NADH-ubiquinone oxidoreductase 51kDa subunit FMN-binding domain-containing protein</fullName>
    </recommendedName>
</protein>
<sequence>MAEETLVLFKNIRNPKYNKSLEGYKKAGGYQTLKKVFGMKPNEVVQTVKDSGVRGRGGAG</sequence>
<feature type="non-terminal residue" evidence="1">
    <location>
        <position position="60"/>
    </location>
</feature>
<organism evidence="1">
    <name type="scientific">marine metagenome</name>
    <dbReference type="NCBI Taxonomy" id="408172"/>
    <lineage>
        <taxon>unclassified sequences</taxon>
        <taxon>metagenomes</taxon>
        <taxon>ecological metagenomes</taxon>
    </lineage>
</organism>
<dbReference type="InterPro" id="IPR037225">
    <property type="entry name" value="Nuo51_FMN-bd_sf"/>
</dbReference>
<dbReference type="SUPFAM" id="SSF142019">
    <property type="entry name" value="Nqo1 FMN-binding domain-like"/>
    <property type="match status" value="1"/>
</dbReference>
<evidence type="ECO:0008006" key="2">
    <source>
        <dbReference type="Google" id="ProtNLM"/>
    </source>
</evidence>